<reference evidence="3" key="1">
    <citation type="submission" date="2017-11" db="EMBL/GenBank/DDBJ databases">
        <title>Phenotypic and genomic properties of facultatively anaerobic sulfur-reducing natronoarchaea from hypersaline soda lakes.</title>
        <authorList>
            <person name="Sorokin D.Y."/>
            <person name="Kublanov I.V."/>
            <person name="Roman P."/>
            <person name="Sinninghe Damste J.S."/>
            <person name="Golyshin P.N."/>
            <person name="Rojo D."/>
            <person name="Ciordia S."/>
            <person name="Mena M.D.C."/>
            <person name="Ferrer M."/>
            <person name="Messina E."/>
            <person name="Smedile F."/>
            <person name="La Spada G."/>
            <person name="La Cono V."/>
            <person name="Yakimov M.M."/>
        </authorList>
    </citation>
    <scope>NUCLEOTIDE SEQUENCE [LARGE SCALE GENOMIC DNA]</scope>
    <source>
        <strain evidence="3">AArc-Sl</strain>
    </source>
</reference>
<dbReference type="AlphaFoldDB" id="A0A343TJH7"/>
<dbReference type="RefSeq" id="WP_133412142.1">
    <property type="nucleotide sequence ID" value="NZ_CP025066.1"/>
</dbReference>
<protein>
    <submittedName>
        <fullName evidence="2">Uncharacterized protein</fullName>
    </submittedName>
</protein>
<dbReference type="EMBL" id="CP025066">
    <property type="protein sequence ID" value="AUX09249.1"/>
    <property type="molecule type" value="Genomic_DNA"/>
</dbReference>
<sequence>MKAAPILLSVLLVVATAGVGAFAPDANGEQPAIEAGDDVPPPDALITAVSADTGQLEPEGDNATRMPGIPDDVDSPDVRREHASTGPTVGYGTGATGMENKTESMNFIEYRETLTGA</sequence>
<dbReference type="KEGG" id="hdf:AArcSl_1620"/>
<feature type="region of interest" description="Disordered" evidence="1">
    <location>
        <begin position="24"/>
        <end position="102"/>
    </location>
</feature>
<organism evidence="2 3">
    <name type="scientific">Halalkaliarchaeum desulfuricum</name>
    <dbReference type="NCBI Taxonomy" id="2055893"/>
    <lineage>
        <taxon>Archaea</taxon>
        <taxon>Methanobacteriati</taxon>
        <taxon>Methanobacteriota</taxon>
        <taxon>Stenosarchaea group</taxon>
        <taxon>Halobacteria</taxon>
        <taxon>Halobacteriales</taxon>
        <taxon>Haloferacaceae</taxon>
        <taxon>Halalkaliarchaeum</taxon>
    </lineage>
</organism>
<evidence type="ECO:0000313" key="2">
    <source>
        <dbReference type="EMBL" id="AUX09249.1"/>
    </source>
</evidence>
<evidence type="ECO:0000313" key="3">
    <source>
        <dbReference type="Proteomes" id="UP000263012"/>
    </source>
</evidence>
<dbReference type="Proteomes" id="UP000263012">
    <property type="component" value="Chromosome"/>
</dbReference>
<accession>A0A343TJH7</accession>
<keyword evidence="3" id="KW-1185">Reference proteome</keyword>
<name>A0A343TJH7_9EURY</name>
<dbReference type="GeneID" id="39377309"/>
<proteinExistence type="predicted"/>
<gene>
    <name evidence="2" type="ORF">AArcSl_1620</name>
</gene>
<evidence type="ECO:0000256" key="1">
    <source>
        <dbReference type="SAM" id="MobiDB-lite"/>
    </source>
</evidence>